<evidence type="ECO:0000313" key="2">
    <source>
        <dbReference type="EMBL" id="GCB89403.1"/>
    </source>
</evidence>
<organism evidence="2 3">
    <name type="scientific">Streptomyces noursei</name>
    <name type="common">Streptomyces albulus</name>
    <dbReference type="NCBI Taxonomy" id="1971"/>
    <lineage>
        <taxon>Bacteria</taxon>
        <taxon>Bacillati</taxon>
        <taxon>Actinomycetota</taxon>
        <taxon>Actinomycetes</taxon>
        <taxon>Kitasatosporales</taxon>
        <taxon>Streptomycetaceae</taxon>
        <taxon>Streptomyces</taxon>
    </lineage>
</organism>
<dbReference type="PIRSF" id="PIRSF001439">
    <property type="entry name" value="CryM"/>
    <property type="match status" value="1"/>
</dbReference>
<dbReference type="PANTHER" id="PTHR13812:SF19">
    <property type="entry name" value="KETIMINE REDUCTASE MU-CRYSTALLIN"/>
    <property type="match status" value="1"/>
</dbReference>
<dbReference type="Gene3D" id="3.30.1780.10">
    <property type="entry name" value="ornithine cyclodeaminase, domain 1"/>
    <property type="match status" value="1"/>
</dbReference>
<dbReference type="PANTHER" id="PTHR13812">
    <property type="entry name" value="KETIMINE REDUCTASE MU-CRYSTALLIN"/>
    <property type="match status" value="1"/>
</dbReference>
<dbReference type="InterPro" id="IPR003462">
    <property type="entry name" value="ODC_Mu_crystall"/>
</dbReference>
<accession>A0A401QVR0</accession>
<sequence>MELHQVPSVDGDAHPDGPTLLLSDDDVRRSCDMAAVVDAVEAALHDAPGPQLALPPRSYAAVEGTFLRVMPAIMGRAGVLGLKMLHGSFERGVRYLVVLCDLKTGAVTGVLDAAYLTAARTGATSGVATRHLAREDAETVGVLGAGLEAETNLAAVAAVRPVARVKVFSPRPARRADFAARMGAALGLDVVPVDTARAAVTGADVVVAATNTGAGGPVALRGEWIEPGQHVVSIGSTMPSRREIDVATFARAGAVVFDAPAGTVAAESGDVLAWRERDDAAATAVPTLTQLLAGEVPGRRRADDVTVFKSIGAATQDLAAAVAVCERARARAIGTPVRGLADLKTF</sequence>
<dbReference type="Proteomes" id="UP000288351">
    <property type="component" value="Unassembled WGS sequence"/>
</dbReference>
<dbReference type="SUPFAM" id="SSF51735">
    <property type="entry name" value="NAD(P)-binding Rossmann-fold domains"/>
    <property type="match status" value="1"/>
</dbReference>
<reference evidence="2 3" key="1">
    <citation type="journal article" date="2019" name="Microbiol. Resour. Announc.">
        <title>Draft Genome Sequence of the Most Traditional epsilon-Poly-l-Lysine Producer, Streptomyces albulus NBRC14147.</title>
        <authorList>
            <person name="Yamanaka K."/>
            <person name="Hamano Y."/>
        </authorList>
    </citation>
    <scope>NUCLEOTIDE SEQUENCE [LARGE SCALE GENOMIC DNA]</scope>
    <source>
        <strain evidence="2 3">NBRC 14147</strain>
    </source>
</reference>
<evidence type="ECO:0000313" key="3">
    <source>
        <dbReference type="Proteomes" id="UP000288351"/>
    </source>
</evidence>
<dbReference type="InterPro" id="IPR036291">
    <property type="entry name" value="NAD(P)-bd_dom_sf"/>
</dbReference>
<feature type="region of interest" description="Disordered" evidence="1">
    <location>
        <begin position="1"/>
        <end position="21"/>
    </location>
</feature>
<dbReference type="AlphaFoldDB" id="A0A401QVR0"/>
<proteinExistence type="predicted"/>
<dbReference type="GO" id="GO:0005737">
    <property type="term" value="C:cytoplasm"/>
    <property type="evidence" value="ECO:0007669"/>
    <property type="project" value="TreeGrafter"/>
</dbReference>
<name>A0A401QVR0_STRNR</name>
<dbReference type="EMBL" id="BHXC01000006">
    <property type="protein sequence ID" value="GCB89403.1"/>
    <property type="molecule type" value="Genomic_DNA"/>
</dbReference>
<dbReference type="Gene3D" id="3.40.50.720">
    <property type="entry name" value="NAD(P)-binding Rossmann-like Domain"/>
    <property type="match status" value="1"/>
</dbReference>
<gene>
    <name evidence="2" type="primary">ocd_5</name>
    <name evidence="2" type="ORF">SALB_02077</name>
</gene>
<comment type="caution">
    <text evidence="2">The sequence shown here is derived from an EMBL/GenBank/DDBJ whole genome shotgun (WGS) entry which is preliminary data.</text>
</comment>
<dbReference type="RefSeq" id="WP_020929155.1">
    <property type="nucleotide sequence ID" value="NZ_BHXC01000006.1"/>
</dbReference>
<evidence type="ECO:0000256" key="1">
    <source>
        <dbReference type="SAM" id="MobiDB-lite"/>
    </source>
</evidence>
<dbReference type="Pfam" id="PF02423">
    <property type="entry name" value="OCD_Mu_crystall"/>
    <property type="match status" value="1"/>
</dbReference>
<protein>
    <submittedName>
        <fullName evidence="2">Ornithine cyclodeaminase</fullName>
    </submittedName>
</protein>
<dbReference type="InterPro" id="IPR023401">
    <property type="entry name" value="ODC_N"/>
</dbReference>